<evidence type="ECO:0000313" key="4">
    <source>
        <dbReference type="EMBL" id="CAB5231543.1"/>
    </source>
</evidence>
<protein>
    <submittedName>
        <fullName evidence="1">Uncharacterized protein</fullName>
    </submittedName>
</protein>
<evidence type="ECO:0000313" key="1">
    <source>
        <dbReference type="EMBL" id="CAB4173708.1"/>
    </source>
</evidence>
<name>A0A6J5PXB9_9CAUD</name>
<accession>A0A6J5PXB9</accession>
<dbReference type="EMBL" id="LR798428">
    <property type="protein sequence ID" value="CAB5231543.1"/>
    <property type="molecule type" value="Genomic_DNA"/>
</dbReference>
<evidence type="ECO:0000313" key="2">
    <source>
        <dbReference type="EMBL" id="CAB4185001.1"/>
    </source>
</evidence>
<organism evidence="1">
    <name type="scientific">uncultured Caudovirales phage</name>
    <dbReference type="NCBI Taxonomy" id="2100421"/>
    <lineage>
        <taxon>Viruses</taxon>
        <taxon>Duplodnaviria</taxon>
        <taxon>Heunggongvirae</taxon>
        <taxon>Uroviricota</taxon>
        <taxon>Caudoviricetes</taxon>
        <taxon>Peduoviridae</taxon>
        <taxon>Maltschvirus</taxon>
        <taxon>Maltschvirus maltsch</taxon>
    </lineage>
</organism>
<dbReference type="EMBL" id="LR796919">
    <property type="protein sequence ID" value="CAB4173708.1"/>
    <property type="molecule type" value="Genomic_DNA"/>
</dbReference>
<dbReference type="EMBL" id="LR797071">
    <property type="protein sequence ID" value="CAB4185001.1"/>
    <property type="molecule type" value="Genomic_DNA"/>
</dbReference>
<reference evidence="1" key="1">
    <citation type="submission" date="2020-05" db="EMBL/GenBank/DDBJ databases">
        <authorList>
            <person name="Chiriac C."/>
            <person name="Salcher M."/>
            <person name="Ghai R."/>
            <person name="Kavagutti S V."/>
        </authorList>
    </citation>
    <scope>NUCLEOTIDE SEQUENCE</scope>
</reference>
<sequence>MTQCVECGRVFDLGNDADASEWFAGHDCEVE</sequence>
<gene>
    <name evidence="2" type="ORF">UFOVP1131_115</name>
    <name evidence="3" type="ORF">UFOVP1245_71</name>
    <name evidence="4" type="ORF">UFOVP1582_107</name>
    <name evidence="1" type="ORF">UFOVP966_6</name>
</gene>
<proteinExistence type="predicted"/>
<dbReference type="EMBL" id="LR797185">
    <property type="protein sequence ID" value="CAB4192728.1"/>
    <property type="molecule type" value="Genomic_DNA"/>
</dbReference>
<evidence type="ECO:0000313" key="3">
    <source>
        <dbReference type="EMBL" id="CAB4192728.1"/>
    </source>
</evidence>